<sequence>MAHWQAFSGDSGRRGQLFACNLAVKPGTDGHEASFSPKLANHTKSRPCPTHQISKEPAVSASLDVASPCCSGPASAMASTSTLELTPEFLAQDRRPQARIGIGVVTALSGVIVLIRVYARWFMIRSFGWDDGLICIAMLLNIAVMALTTQVLRYGAGLHIWALDTAETPLLYKWLVAAQLVYMIALWTCRLSGLAFYRRLNPMPQFQLYLQISFAFVTAVMLAQVLIIALQCIPLAALWGGATGKCLGSKTVFISTAAMTIICDSLILLLPVKIVFSIKANATRKAALSVVLCFGVFAVMTSVARIISMIPAIQKTDATWYFSVVMVWSDTEVSTAIIALSLPALKGLVGAVAGSTRKGTDQTPGSNGGPDLHLQNVHAGGGHRLYEGPESYPNEARAGLGDNASQEALWVDTTAGIHVKNSVRVSVSDR</sequence>
<feature type="transmembrane region" description="Helical" evidence="7">
    <location>
        <begin position="100"/>
        <end position="119"/>
    </location>
</feature>
<comment type="similarity">
    <text evidence="5">Belongs to the SAT4 family.</text>
</comment>
<evidence type="ECO:0000256" key="5">
    <source>
        <dbReference type="ARBA" id="ARBA00038359"/>
    </source>
</evidence>
<feature type="transmembrane region" description="Helical" evidence="7">
    <location>
        <begin position="131"/>
        <end position="152"/>
    </location>
</feature>
<feature type="transmembrane region" description="Helical" evidence="7">
    <location>
        <begin position="208"/>
        <end position="240"/>
    </location>
</feature>
<evidence type="ECO:0000256" key="7">
    <source>
        <dbReference type="SAM" id="Phobius"/>
    </source>
</evidence>
<dbReference type="VEuPathDB" id="FungiDB:M747DRAFT_251575"/>
<evidence type="ECO:0000259" key="8">
    <source>
        <dbReference type="Pfam" id="PF20684"/>
    </source>
</evidence>
<comment type="subcellular location">
    <subcellularLocation>
        <location evidence="1">Membrane</location>
        <topology evidence="1">Multi-pass membrane protein</topology>
    </subcellularLocation>
</comment>
<gene>
    <name evidence="9" type="ORF">M747DRAFT_251575</name>
</gene>
<feature type="domain" description="Rhodopsin" evidence="8">
    <location>
        <begin position="115"/>
        <end position="349"/>
    </location>
</feature>
<feature type="transmembrane region" description="Helical" evidence="7">
    <location>
        <begin position="252"/>
        <end position="276"/>
    </location>
</feature>
<dbReference type="InterPro" id="IPR049326">
    <property type="entry name" value="Rhodopsin_dom_fungi"/>
</dbReference>
<evidence type="ECO:0000313" key="9">
    <source>
        <dbReference type="EMBL" id="RDH24951.1"/>
    </source>
</evidence>
<feature type="region of interest" description="Disordered" evidence="6">
    <location>
        <begin position="29"/>
        <end position="48"/>
    </location>
</feature>
<dbReference type="EMBL" id="KZ851900">
    <property type="protein sequence ID" value="RDH24951.1"/>
    <property type="molecule type" value="Genomic_DNA"/>
</dbReference>
<dbReference type="Proteomes" id="UP000253845">
    <property type="component" value="Unassembled WGS sequence"/>
</dbReference>
<dbReference type="Pfam" id="PF20684">
    <property type="entry name" value="Fung_rhodopsin"/>
    <property type="match status" value="1"/>
</dbReference>
<name>A0A370CCT4_ASPNG</name>
<protein>
    <recommendedName>
        <fullName evidence="8">Rhodopsin domain-containing protein</fullName>
    </recommendedName>
</protein>
<dbReference type="PANTHER" id="PTHR33048:SF129">
    <property type="entry name" value="INTEGRAL MEMBRANE PROTEIN-RELATED"/>
    <property type="match status" value="1"/>
</dbReference>
<evidence type="ECO:0000256" key="1">
    <source>
        <dbReference type="ARBA" id="ARBA00004141"/>
    </source>
</evidence>
<evidence type="ECO:0000256" key="4">
    <source>
        <dbReference type="ARBA" id="ARBA00023136"/>
    </source>
</evidence>
<evidence type="ECO:0000313" key="10">
    <source>
        <dbReference type="Proteomes" id="UP000253845"/>
    </source>
</evidence>
<keyword evidence="2 7" id="KW-0812">Transmembrane</keyword>
<evidence type="ECO:0000256" key="3">
    <source>
        <dbReference type="ARBA" id="ARBA00022989"/>
    </source>
</evidence>
<keyword evidence="3 7" id="KW-1133">Transmembrane helix</keyword>
<proteinExistence type="inferred from homology"/>
<dbReference type="AlphaFoldDB" id="A0A370CCT4"/>
<dbReference type="InterPro" id="IPR052337">
    <property type="entry name" value="SAT4-like"/>
</dbReference>
<dbReference type="PANTHER" id="PTHR33048">
    <property type="entry name" value="PTH11-LIKE INTEGRAL MEMBRANE PROTEIN (AFU_ORTHOLOGUE AFUA_5G11245)"/>
    <property type="match status" value="1"/>
</dbReference>
<feature type="transmembrane region" description="Helical" evidence="7">
    <location>
        <begin position="333"/>
        <end position="353"/>
    </location>
</feature>
<dbReference type="GO" id="GO:0016020">
    <property type="term" value="C:membrane"/>
    <property type="evidence" value="ECO:0007669"/>
    <property type="project" value="UniProtKB-SubCell"/>
</dbReference>
<accession>A0A370CCT4</accession>
<keyword evidence="4 7" id="KW-0472">Membrane</keyword>
<evidence type="ECO:0000256" key="2">
    <source>
        <dbReference type="ARBA" id="ARBA00022692"/>
    </source>
</evidence>
<organism evidence="9 10">
    <name type="scientific">Aspergillus niger ATCC 13496</name>
    <dbReference type="NCBI Taxonomy" id="1353008"/>
    <lineage>
        <taxon>Eukaryota</taxon>
        <taxon>Fungi</taxon>
        <taxon>Dikarya</taxon>
        <taxon>Ascomycota</taxon>
        <taxon>Pezizomycotina</taxon>
        <taxon>Eurotiomycetes</taxon>
        <taxon>Eurotiomycetidae</taxon>
        <taxon>Eurotiales</taxon>
        <taxon>Aspergillaceae</taxon>
        <taxon>Aspergillus</taxon>
        <taxon>Aspergillus subgen. Circumdati</taxon>
    </lineage>
</organism>
<feature type="transmembrane region" description="Helical" evidence="7">
    <location>
        <begin position="172"/>
        <end position="196"/>
    </location>
</feature>
<feature type="transmembrane region" description="Helical" evidence="7">
    <location>
        <begin position="288"/>
        <end position="313"/>
    </location>
</feature>
<reference evidence="9 10" key="1">
    <citation type="submission" date="2018-07" db="EMBL/GenBank/DDBJ databases">
        <title>Section-level genome sequencing of Aspergillus section Nigri to investigate inter- and intra-species variation.</title>
        <authorList>
            <consortium name="DOE Joint Genome Institute"/>
            <person name="Vesth T.C."/>
            <person name="Nybo J.L."/>
            <person name="Theobald S."/>
            <person name="Frisvad J.C."/>
            <person name="Larsen T.O."/>
            <person name="Nielsen K.F."/>
            <person name="Hoof J.B."/>
            <person name="Brandl J."/>
            <person name="Salamov A."/>
            <person name="Riley R."/>
            <person name="Gladden J.M."/>
            <person name="Phatale P."/>
            <person name="Nielsen M.T."/>
            <person name="Lyhne E.K."/>
            <person name="Kogle M.E."/>
            <person name="Strasser K."/>
            <person name="McDonnell E."/>
            <person name="Barry K."/>
            <person name="Clum A."/>
            <person name="Chen C."/>
            <person name="Nolan M."/>
            <person name="Sandor L."/>
            <person name="Kuo A."/>
            <person name="Lipzen A."/>
            <person name="Hainaut M."/>
            <person name="Drula E."/>
            <person name="Tsang A."/>
            <person name="Magnuson J.K."/>
            <person name="Henrissat B."/>
            <person name="Wiebenga A."/>
            <person name="Simmons B.A."/>
            <person name="Makela M.R."/>
            <person name="De vries R.P."/>
            <person name="Grigoriev I.V."/>
            <person name="Mortensen U.H."/>
            <person name="Baker S.E."/>
            <person name="Andersen M.R."/>
        </authorList>
    </citation>
    <scope>NUCLEOTIDE SEQUENCE [LARGE SCALE GENOMIC DNA]</scope>
    <source>
        <strain evidence="9 10">ATCC 13496</strain>
    </source>
</reference>
<evidence type="ECO:0000256" key="6">
    <source>
        <dbReference type="SAM" id="MobiDB-lite"/>
    </source>
</evidence>